<dbReference type="InterPro" id="IPR015422">
    <property type="entry name" value="PyrdxlP-dep_Trfase_small"/>
</dbReference>
<dbReference type="InterPro" id="IPR000192">
    <property type="entry name" value="Aminotrans_V_dom"/>
</dbReference>
<protein>
    <recommendedName>
        <fullName evidence="7">Aminotransferase class V domain-containing protein</fullName>
    </recommendedName>
</protein>
<dbReference type="PIRSF" id="PIRSF000524">
    <property type="entry name" value="SPT"/>
    <property type="match status" value="1"/>
</dbReference>
<sequence length="356" mass="40622">MKLFTIGPVDMLPEIKKIAGEQIPYFRTDEFSQMMLDSDCLLKKFMNADNCKSIYLTASGTAAMEATLMNCLRPNDNVLIINGGTFGKRFCEICDIHKYNYMSINLNIDEQLTRQHLESFEKYNFSALIVNIHETSTGQLYNIELLSEFCKKKNIFLIVDAISSFLCDPYDMNKYNIDATIISSQKGLCIAPGLSIIVLSERILRERVNNNNIRSLYFDFKEYINNFERGQTPFTPCVGICLEMNKALKIIEDTGLQSYLNNIKNIALDFRNRIKSLPVQLPTFQLSNAITPIIFHKPIAMAVFQKLKDDYQIIVNPTGGKYSDYILRISHIGATTIEDNKNLVNALKKIISHLDI</sequence>
<evidence type="ECO:0000256" key="4">
    <source>
        <dbReference type="ARBA" id="ARBA00022898"/>
    </source>
</evidence>
<organism evidence="8 9">
    <name type="scientific">Gallibacterium anatis 4895</name>
    <dbReference type="NCBI Taxonomy" id="1396510"/>
    <lineage>
        <taxon>Bacteria</taxon>
        <taxon>Pseudomonadati</taxon>
        <taxon>Pseudomonadota</taxon>
        <taxon>Gammaproteobacteria</taxon>
        <taxon>Pasteurellales</taxon>
        <taxon>Pasteurellaceae</taxon>
        <taxon>Gallibacterium</taxon>
    </lineage>
</organism>
<gene>
    <name evidence="8" type="ORF">IO48_02920</name>
</gene>
<keyword evidence="3" id="KW-0808">Transferase</keyword>
<comment type="cofactor">
    <cofactor evidence="1 6">
        <name>pyridoxal 5'-phosphate</name>
        <dbReference type="ChEBI" id="CHEBI:597326"/>
    </cofactor>
</comment>
<feature type="binding site" evidence="5">
    <location>
        <position position="328"/>
    </location>
    <ligand>
        <name>substrate</name>
    </ligand>
</feature>
<evidence type="ECO:0000256" key="5">
    <source>
        <dbReference type="PIRSR" id="PIRSR000524-1"/>
    </source>
</evidence>
<name>A0A0A3AMN4_9PAST</name>
<dbReference type="GO" id="GO:0008483">
    <property type="term" value="F:transaminase activity"/>
    <property type="evidence" value="ECO:0007669"/>
    <property type="project" value="UniProtKB-KW"/>
</dbReference>
<feature type="domain" description="Aminotransferase class V" evidence="7">
    <location>
        <begin position="30"/>
        <end position="295"/>
    </location>
</feature>
<evidence type="ECO:0000256" key="1">
    <source>
        <dbReference type="ARBA" id="ARBA00001933"/>
    </source>
</evidence>
<keyword evidence="2" id="KW-0032">Aminotransferase</keyword>
<evidence type="ECO:0000259" key="7">
    <source>
        <dbReference type="Pfam" id="PF00266"/>
    </source>
</evidence>
<dbReference type="RefSeq" id="WP_039162856.1">
    <property type="nucleotide sequence ID" value="NZ_JPJQ01000016.1"/>
</dbReference>
<dbReference type="InterPro" id="IPR024169">
    <property type="entry name" value="SP_NH2Trfase/AEP_transaminase"/>
</dbReference>
<dbReference type="Proteomes" id="UP000030554">
    <property type="component" value="Unassembled WGS sequence"/>
</dbReference>
<dbReference type="SUPFAM" id="SSF53383">
    <property type="entry name" value="PLP-dependent transferases"/>
    <property type="match status" value="1"/>
</dbReference>
<evidence type="ECO:0000256" key="3">
    <source>
        <dbReference type="ARBA" id="ARBA00022679"/>
    </source>
</evidence>
<dbReference type="EMBL" id="JPJQ01000016">
    <property type="protein sequence ID" value="KGQ62734.1"/>
    <property type="molecule type" value="Genomic_DNA"/>
</dbReference>
<evidence type="ECO:0000313" key="9">
    <source>
        <dbReference type="Proteomes" id="UP000030554"/>
    </source>
</evidence>
<accession>A0A0A3AMN4</accession>
<dbReference type="PANTHER" id="PTHR42778">
    <property type="entry name" value="2-AMINOETHYLPHOSPHONATE--PYRUVATE TRANSAMINASE"/>
    <property type="match status" value="1"/>
</dbReference>
<evidence type="ECO:0000256" key="2">
    <source>
        <dbReference type="ARBA" id="ARBA00022576"/>
    </source>
</evidence>
<dbReference type="Gene3D" id="3.40.640.10">
    <property type="entry name" value="Type I PLP-dependent aspartate aminotransferase-like (Major domain)"/>
    <property type="match status" value="1"/>
</dbReference>
<dbReference type="AlphaFoldDB" id="A0A0A3AMN4"/>
<proteinExistence type="predicted"/>
<feature type="modified residue" description="N6-(pyridoxal phosphate)lysine" evidence="6">
    <location>
        <position position="186"/>
    </location>
</feature>
<dbReference type="Gene3D" id="3.90.1150.10">
    <property type="entry name" value="Aspartate Aminotransferase, domain 1"/>
    <property type="match status" value="1"/>
</dbReference>
<dbReference type="Pfam" id="PF00266">
    <property type="entry name" value="Aminotran_5"/>
    <property type="match status" value="1"/>
</dbReference>
<evidence type="ECO:0000313" key="8">
    <source>
        <dbReference type="EMBL" id="KGQ62734.1"/>
    </source>
</evidence>
<dbReference type="PANTHER" id="PTHR42778:SF1">
    <property type="entry name" value="2-AMINOETHYLPHOSPHONATE--PYRUVATE TRANSAMINASE"/>
    <property type="match status" value="1"/>
</dbReference>
<dbReference type="InterPro" id="IPR015424">
    <property type="entry name" value="PyrdxlP-dep_Trfase"/>
</dbReference>
<keyword evidence="4 6" id="KW-0663">Pyridoxal phosphate</keyword>
<dbReference type="InterPro" id="IPR015421">
    <property type="entry name" value="PyrdxlP-dep_Trfase_major"/>
</dbReference>
<evidence type="ECO:0000256" key="6">
    <source>
        <dbReference type="PIRSR" id="PIRSR000524-50"/>
    </source>
</evidence>
<comment type="caution">
    <text evidence="8">The sequence shown here is derived from an EMBL/GenBank/DDBJ whole genome shotgun (WGS) entry which is preliminary data.</text>
</comment>
<reference evidence="8 9" key="1">
    <citation type="submission" date="2014-07" db="EMBL/GenBank/DDBJ databases">
        <title>Chaperone-usher fimbriae in a diverse selection of Gallibacterium genomes.</title>
        <authorList>
            <person name="Kudirkiene E."/>
            <person name="Bager R.J."/>
            <person name="Johnson T.J."/>
            <person name="Bojesen A.M."/>
        </authorList>
    </citation>
    <scope>NUCLEOTIDE SEQUENCE [LARGE SCALE GENOMIC DNA]</scope>
    <source>
        <strain evidence="8 9">4895</strain>
    </source>
</reference>